<name>X1FJ31_9ZZZZ</name>
<dbReference type="EMBL" id="BART01040803">
    <property type="protein sequence ID" value="GAH20798.1"/>
    <property type="molecule type" value="Genomic_DNA"/>
</dbReference>
<comment type="caution">
    <text evidence="1">The sequence shown here is derived from an EMBL/GenBank/DDBJ whole genome shotgun (WGS) entry which is preliminary data.</text>
</comment>
<gene>
    <name evidence="1" type="ORF">S01H4_66149</name>
</gene>
<organism evidence="1">
    <name type="scientific">marine sediment metagenome</name>
    <dbReference type="NCBI Taxonomy" id="412755"/>
    <lineage>
        <taxon>unclassified sequences</taxon>
        <taxon>metagenomes</taxon>
        <taxon>ecological metagenomes</taxon>
    </lineage>
</organism>
<accession>X1FJ31</accession>
<evidence type="ECO:0000313" key="1">
    <source>
        <dbReference type="EMBL" id="GAH20798.1"/>
    </source>
</evidence>
<sequence>MYFVVEFKEPPIPQLGLLFLIKAVDIEDAKNVIKYRIRANERYTIKVATIDDMARAIHFINNVTLMRR</sequence>
<dbReference type="AlphaFoldDB" id="X1FJ31"/>
<proteinExistence type="predicted"/>
<protein>
    <submittedName>
        <fullName evidence="1">Uncharacterized protein</fullName>
    </submittedName>
</protein>
<reference evidence="1" key="1">
    <citation type="journal article" date="2014" name="Front. Microbiol.">
        <title>High frequency of phylogenetically diverse reductive dehalogenase-homologous genes in deep subseafloor sedimentary metagenomes.</title>
        <authorList>
            <person name="Kawai M."/>
            <person name="Futagami T."/>
            <person name="Toyoda A."/>
            <person name="Takaki Y."/>
            <person name="Nishi S."/>
            <person name="Hori S."/>
            <person name="Arai W."/>
            <person name="Tsubouchi T."/>
            <person name="Morono Y."/>
            <person name="Uchiyama I."/>
            <person name="Ito T."/>
            <person name="Fujiyama A."/>
            <person name="Inagaki F."/>
            <person name="Takami H."/>
        </authorList>
    </citation>
    <scope>NUCLEOTIDE SEQUENCE</scope>
    <source>
        <strain evidence="1">Expedition CK06-06</strain>
    </source>
</reference>